<dbReference type="GO" id="GO:0047461">
    <property type="term" value="F:(+)-delta-cadinene synthase activity"/>
    <property type="evidence" value="ECO:0007669"/>
    <property type="project" value="UniProtKB-EC"/>
</dbReference>
<dbReference type="GO" id="GO:0009753">
    <property type="term" value="P:response to jasmonic acid"/>
    <property type="evidence" value="ECO:0007669"/>
    <property type="project" value="UniProtKB-ARBA"/>
</dbReference>
<dbReference type="Pfam" id="PF03936">
    <property type="entry name" value="Terpene_synth_C"/>
    <property type="match status" value="1"/>
</dbReference>
<evidence type="ECO:0000259" key="8">
    <source>
        <dbReference type="Pfam" id="PF03936"/>
    </source>
</evidence>
<keyword evidence="5" id="KW-0460">Magnesium</keyword>
<dbReference type="Pfam" id="PF01397">
    <property type="entry name" value="Terpene_synth"/>
    <property type="match status" value="1"/>
</dbReference>
<dbReference type="InterPro" id="IPR008949">
    <property type="entry name" value="Isoprenoid_synthase_dom_sf"/>
</dbReference>
<sequence length="603" mass="69458">MSLSTCSRVPVAVVAVTLPQARPLRSVATNAFARASCGGGHRHKLRSVAALKTSSDDQNLVQQSADDNRDSIWSNDYIQSMESKYSGEANTEHINKLKEDARTMLKKAEDEPLINQLELIDLLERLGISYHFEDEIQKNLERISQAHSKPTHYKDLYATSLEFKLLRQHGYKVTSDVFKAFKDDKSGQFKASLGKDCKGLLNLYEASFLAVEGENILEEARSFSKKYLSKQKKDGTYLSLLVAHALELPLHWRMPRMEARWFIDLYQQCQYMNPALLHFAKLDFNIVQATHQQDLKFVSRWWMNTGLGKNLNFIRDKMIEHFLWTIGLMYEPQHGYFRRVVAQLVALITTIDDIYDTYGTLDQLQLFTDAIVRWDINEVDRLSDNYMKMSLFTLHNSVCEIAAKHFRDQEVNVLPFIKKAWIDLCEAYLVEAKWYNTGYVPTMQEYINNATISVAAPLTLCYAYVLLSNPLSKDMLNNFHQYSVISHCPSLITRLTNDLGTSLAKIRQVDVPKSIECYVHDNGCSEDEAREHVRGLIEATWKKMNKASLESPLTMPKKTFHRVAVNLARMSQFMYLHSDGHFFQDFTIYKNDMLSLLANPFEI</sequence>
<gene>
    <name evidence="9" type="primary">TPS01</name>
</gene>
<comment type="function">
    <text evidence="2">Responsible for the cyclization of trans,trans-farnesyl diphosphate (FPP) to (+)-delta cadinene.</text>
</comment>
<comment type="cofactor">
    <cofactor evidence="1">
        <name>Mg(2+)</name>
        <dbReference type="ChEBI" id="CHEBI:18420"/>
    </cofactor>
</comment>
<dbReference type="FunFam" id="1.50.10.130:FF:000001">
    <property type="entry name" value="Isoprene synthase, chloroplastic"/>
    <property type="match status" value="1"/>
</dbReference>
<dbReference type="Gene3D" id="1.50.10.130">
    <property type="entry name" value="Terpene synthase, N-terminal domain"/>
    <property type="match status" value="1"/>
</dbReference>
<evidence type="ECO:0000256" key="1">
    <source>
        <dbReference type="ARBA" id="ARBA00001946"/>
    </source>
</evidence>
<keyword evidence="4" id="KW-0479">Metal-binding</keyword>
<dbReference type="InterPro" id="IPR050148">
    <property type="entry name" value="Terpene_synthase-like"/>
</dbReference>
<dbReference type="Gene3D" id="1.10.600.10">
    <property type="entry name" value="Farnesyl Diphosphate Synthase"/>
    <property type="match status" value="1"/>
</dbReference>
<keyword evidence="6" id="KW-0456">Lyase</keyword>
<dbReference type="GO" id="GO:0016102">
    <property type="term" value="P:diterpenoid biosynthetic process"/>
    <property type="evidence" value="ECO:0007669"/>
    <property type="project" value="InterPro"/>
</dbReference>
<reference evidence="9" key="1">
    <citation type="submission" date="2017-09" db="EMBL/GenBank/DDBJ databases">
        <title>Cloning and differential expression analysis of mono- and di-terpene synthase genes from Aquilaria malaccensis.</title>
        <authorList>
            <person name="Wong M.T."/>
            <person name="Mohamed R."/>
            <person name="Ali M.S.M."/>
            <person name="Looi Q.H."/>
        </authorList>
    </citation>
    <scope>NUCLEOTIDE SEQUENCE</scope>
</reference>
<dbReference type="AlphaFoldDB" id="A0A2H5CMR3"/>
<dbReference type="EC" id="4.2.3.13" evidence="3"/>
<dbReference type="InterPro" id="IPR008930">
    <property type="entry name" value="Terpenoid_cyclase/PrenylTrfase"/>
</dbReference>
<evidence type="ECO:0000256" key="2">
    <source>
        <dbReference type="ARBA" id="ARBA00002383"/>
    </source>
</evidence>
<dbReference type="PANTHER" id="PTHR31225">
    <property type="entry name" value="OS04G0344100 PROTEIN-RELATED"/>
    <property type="match status" value="1"/>
</dbReference>
<evidence type="ECO:0000256" key="6">
    <source>
        <dbReference type="ARBA" id="ARBA00023239"/>
    </source>
</evidence>
<evidence type="ECO:0000256" key="3">
    <source>
        <dbReference type="ARBA" id="ARBA00013103"/>
    </source>
</evidence>
<dbReference type="SMR" id="A0A2H5CMR3"/>
<dbReference type="InterPro" id="IPR036965">
    <property type="entry name" value="Terpene_synth_N_sf"/>
</dbReference>
<dbReference type="InterPro" id="IPR001906">
    <property type="entry name" value="Terpene_synth_N"/>
</dbReference>
<proteinExistence type="evidence at transcript level"/>
<dbReference type="EMBL" id="MF987821">
    <property type="protein sequence ID" value="AUH25675.1"/>
    <property type="molecule type" value="mRNA"/>
</dbReference>
<feature type="domain" description="Terpene synthase N-terminal" evidence="7">
    <location>
        <begin position="72"/>
        <end position="246"/>
    </location>
</feature>
<dbReference type="InterPro" id="IPR005630">
    <property type="entry name" value="Terpene_synthase_metal-bd"/>
</dbReference>
<dbReference type="SUPFAM" id="SSF48576">
    <property type="entry name" value="Terpenoid synthases"/>
    <property type="match status" value="1"/>
</dbReference>
<evidence type="ECO:0000259" key="7">
    <source>
        <dbReference type="Pfam" id="PF01397"/>
    </source>
</evidence>
<dbReference type="GO" id="GO:0000287">
    <property type="term" value="F:magnesium ion binding"/>
    <property type="evidence" value="ECO:0007669"/>
    <property type="project" value="InterPro"/>
</dbReference>
<dbReference type="FunFam" id="1.10.600.10:FF:000007">
    <property type="entry name" value="Isoprene synthase, chloroplastic"/>
    <property type="match status" value="1"/>
</dbReference>
<evidence type="ECO:0000256" key="5">
    <source>
        <dbReference type="ARBA" id="ARBA00022842"/>
    </source>
</evidence>
<dbReference type="InterPro" id="IPR034741">
    <property type="entry name" value="Terpene_cyclase-like_1_C"/>
</dbReference>
<dbReference type="CDD" id="cd00684">
    <property type="entry name" value="Terpene_cyclase_plant_C1"/>
    <property type="match status" value="1"/>
</dbReference>
<protein>
    <recommendedName>
        <fullName evidence="3">(+)-delta-cadinene synthase</fullName>
        <ecNumber evidence="3">4.2.3.13</ecNumber>
    </recommendedName>
</protein>
<name>A0A2H5CMR3_9ROSI</name>
<evidence type="ECO:0000256" key="4">
    <source>
        <dbReference type="ARBA" id="ARBA00022723"/>
    </source>
</evidence>
<evidence type="ECO:0000313" key="9">
    <source>
        <dbReference type="EMBL" id="AUH25675.1"/>
    </source>
</evidence>
<feature type="domain" description="Terpene synthase metal-binding" evidence="8">
    <location>
        <begin position="305"/>
        <end position="543"/>
    </location>
</feature>
<dbReference type="SUPFAM" id="SSF48239">
    <property type="entry name" value="Terpenoid cyclases/Protein prenyltransferases"/>
    <property type="match status" value="1"/>
</dbReference>
<dbReference type="PANTHER" id="PTHR31225:SF9">
    <property type="entry name" value="TERPENE SYNTHASE 10"/>
    <property type="match status" value="1"/>
</dbReference>
<dbReference type="InterPro" id="IPR044814">
    <property type="entry name" value="Terpene_cyclase_plant_C1"/>
</dbReference>
<organism evidence="9">
    <name type="scientific">Aquilaria malaccensis</name>
    <dbReference type="NCBI Taxonomy" id="223753"/>
    <lineage>
        <taxon>Eukaryota</taxon>
        <taxon>Viridiplantae</taxon>
        <taxon>Streptophyta</taxon>
        <taxon>Embryophyta</taxon>
        <taxon>Tracheophyta</taxon>
        <taxon>Spermatophyta</taxon>
        <taxon>Magnoliopsida</taxon>
        <taxon>eudicotyledons</taxon>
        <taxon>Gunneridae</taxon>
        <taxon>Pentapetalae</taxon>
        <taxon>rosids</taxon>
        <taxon>malvids</taxon>
        <taxon>Malvales</taxon>
        <taxon>Thymelaeaceae</taxon>
        <taxon>Aquilaria</taxon>
    </lineage>
</organism>
<dbReference type="SFLD" id="SFLDS00005">
    <property type="entry name" value="Isoprenoid_Synthase_Type_I"/>
    <property type="match status" value="1"/>
</dbReference>
<accession>A0A2H5CMR3</accession>
<dbReference type="SFLD" id="SFLDG01019">
    <property type="entry name" value="Terpene_Cyclase_Like_1_C_Termi"/>
    <property type="match status" value="1"/>
</dbReference>